<name>A0ABY7EDS0_MYAAR</name>
<evidence type="ECO:0000313" key="2">
    <source>
        <dbReference type="Proteomes" id="UP001164746"/>
    </source>
</evidence>
<proteinExistence type="predicted"/>
<reference evidence="1" key="1">
    <citation type="submission" date="2022-11" db="EMBL/GenBank/DDBJ databases">
        <title>Centuries of genome instability and evolution in soft-shell clam transmissible cancer (bioRxiv).</title>
        <authorList>
            <person name="Hart S.F.M."/>
            <person name="Yonemitsu M.A."/>
            <person name="Giersch R.M."/>
            <person name="Beal B.F."/>
            <person name="Arriagada G."/>
            <person name="Davis B.W."/>
            <person name="Ostrander E.A."/>
            <person name="Goff S.P."/>
            <person name="Metzger M.J."/>
        </authorList>
    </citation>
    <scope>NUCLEOTIDE SEQUENCE</scope>
    <source>
        <strain evidence="1">MELC-2E11</strain>
        <tissue evidence="1">Siphon/mantle</tissue>
    </source>
</reference>
<keyword evidence="2" id="KW-1185">Reference proteome</keyword>
<dbReference type="Proteomes" id="UP001164746">
    <property type="component" value="Chromosome 6"/>
</dbReference>
<protein>
    <submittedName>
        <fullName evidence="1">Uncharacterized protein</fullName>
    </submittedName>
</protein>
<sequence>MYSSVNTLILNEITELNENSFISALKMRPQYGMEHTMSIFKMRPLCKMRIHNCPFENEVTLRNDDQHRPINNKKLTQHVKHECKSSTCEEKQITGPNKDLLSVTQETKIKIDQLTSRLAHFRWSR</sequence>
<organism evidence="1 2">
    <name type="scientific">Mya arenaria</name>
    <name type="common">Soft-shell clam</name>
    <dbReference type="NCBI Taxonomy" id="6604"/>
    <lineage>
        <taxon>Eukaryota</taxon>
        <taxon>Metazoa</taxon>
        <taxon>Spiralia</taxon>
        <taxon>Lophotrochozoa</taxon>
        <taxon>Mollusca</taxon>
        <taxon>Bivalvia</taxon>
        <taxon>Autobranchia</taxon>
        <taxon>Heteroconchia</taxon>
        <taxon>Euheterodonta</taxon>
        <taxon>Imparidentia</taxon>
        <taxon>Neoheterodontei</taxon>
        <taxon>Myida</taxon>
        <taxon>Myoidea</taxon>
        <taxon>Myidae</taxon>
        <taxon>Mya</taxon>
    </lineage>
</organism>
<dbReference type="EMBL" id="CP111017">
    <property type="protein sequence ID" value="WAR08167.1"/>
    <property type="molecule type" value="Genomic_DNA"/>
</dbReference>
<accession>A0ABY7EDS0</accession>
<gene>
    <name evidence="1" type="ORF">MAR_018125</name>
</gene>
<evidence type="ECO:0000313" key="1">
    <source>
        <dbReference type="EMBL" id="WAR08167.1"/>
    </source>
</evidence>